<gene>
    <name evidence="3" type="ORF">SAMN05192585_12424</name>
</gene>
<dbReference type="EMBL" id="FNID01000024">
    <property type="protein sequence ID" value="SDN59820.1"/>
    <property type="molecule type" value="Genomic_DNA"/>
</dbReference>
<feature type="region of interest" description="Disordered" evidence="1">
    <location>
        <begin position="417"/>
        <end position="446"/>
    </location>
</feature>
<feature type="transmembrane region" description="Helical" evidence="2">
    <location>
        <begin position="991"/>
        <end position="1010"/>
    </location>
</feature>
<dbReference type="RefSeq" id="WP_092641241.1">
    <property type="nucleotide sequence ID" value="NZ_FNID01000024.1"/>
</dbReference>
<accession>A0A1H0CPL9</accession>
<keyword evidence="4" id="KW-1185">Reference proteome</keyword>
<feature type="compositionally biased region" description="Polar residues" evidence="1">
    <location>
        <begin position="52"/>
        <end position="81"/>
    </location>
</feature>
<organism evidence="3 4">
    <name type="scientific">Acetanaerobacterium elongatum</name>
    <dbReference type="NCBI Taxonomy" id="258515"/>
    <lineage>
        <taxon>Bacteria</taxon>
        <taxon>Bacillati</taxon>
        <taxon>Bacillota</taxon>
        <taxon>Clostridia</taxon>
        <taxon>Eubacteriales</taxon>
        <taxon>Oscillospiraceae</taxon>
        <taxon>Acetanaerobacterium</taxon>
    </lineage>
</organism>
<keyword evidence="2" id="KW-0472">Membrane</keyword>
<dbReference type="GO" id="GO:0000166">
    <property type="term" value="F:nucleotide binding"/>
    <property type="evidence" value="ECO:0007669"/>
    <property type="project" value="InterPro"/>
</dbReference>
<evidence type="ECO:0000256" key="1">
    <source>
        <dbReference type="SAM" id="MobiDB-lite"/>
    </source>
</evidence>
<dbReference type="Gene3D" id="3.40.1110.10">
    <property type="entry name" value="Calcium-transporting ATPase, cytoplasmic domain N"/>
    <property type="match status" value="1"/>
</dbReference>
<sequence>MFDDYYSLDEILNEAKRIKEQKVYGAPEDGNTPPIIPAENRRASANEAPQEAGNTYKQVPPQSYSAPTQAGSASFSNNTHPNPAYIEQQAPQAQPRTARNAQPKGFSIARESEVFGAYQNTAPRRPQEPAPPARTREDYPPERNAGYYTAPHVQQPQPYTAPVPQQAPTPVWQEPLTFTPPSVSRPPLSGVYEPEQSAPKAYQPPVQQKAPASPQAPSAQMQAPASTGFKLHRPVRPQVENEPRRPEPMAFEPPEDRGFNASYRGTPQAAPLEPQDDRGFNASYRGAPQAVPSEPPMNKGYNTPYNGTSQAAEPEPPVDRGFNAPYYGAPQAASPEPPMDKGFDAPYYGAPQVPQERQAAPQPQQEHDTRQFDAVSPAMEAAGELAGVNPLAGRPLAAVPQEESRLSRWQSYRMLEQDGDLSENEELPTAEDFEPDENELSSPEDTPKVLRRLQLRQIFGVLRTAALTVTSVGAIYLILTRIATALPIPEAISAQKAPGMYALALFALSFVSFLVSIMPISHGLLSLFKLKANADSMTALASVATLIYTFAFVARPSLINNSNAQYYCVVAIIGLWFNSLGKLMVLSRVRHNLSVAGSGERLYEVQLAKSGEFARNAATVLDDEEPQVAVSAPAGFLKGFLHFSYDDEQAQGASRILSPICFGAAVVLSAASYFLYKDVLSCFTVFTAVLCVCAPFTSIAVINLPLLRAAKSLTPRGAMLSGSDAVESISEATAVAVNAAELFPSGSITLHGIRTFKGGRIDMSILEAASIMEKVGGTMSDIFYQIIEGRKEILENVEDIVYEEGMGISAWVNGKRVLIGNRELMRHHGVELPPREYELKYTQDGRDLMYLATSGELASMFVISYHADPAVYRRLKRLEQSGIAVLVKTTDPNITRDMLSDLYELDYDMVRIMPASLHGAYLELTEEKPAGLAGAANMGGAMAMMDTVIAAARVKSSTTTALVVQMVFILLGYALATLFTFFYGISLINPLLLLSYQLVAALVVTVFISARKY</sequence>
<keyword evidence="2" id="KW-0812">Transmembrane</keyword>
<evidence type="ECO:0008006" key="5">
    <source>
        <dbReference type="Google" id="ProtNLM"/>
    </source>
</evidence>
<feature type="transmembrane region" description="Helical" evidence="2">
    <location>
        <begin position="682"/>
        <end position="706"/>
    </location>
</feature>
<feature type="compositionally biased region" description="Low complexity" evidence="1">
    <location>
        <begin position="350"/>
        <end position="364"/>
    </location>
</feature>
<feature type="transmembrane region" description="Helical" evidence="2">
    <location>
        <begin position="962"/>
        <end position="985"/>
    </location>
</feature>
<dbReference type="Proteomes" id="UP000199182">
    <property type="component" value="Unassembled WGS sequence"/>
</dbReference>
<evidence type="ECO:0000313" key="3">
    <source>
        <dbReference type="EMBL" id="SDN59820.1"/>
    </source>
</evidence>
<dbReference type="STRING" id="258515.SAMN05192585_12424"/>
<reference evidence="3 4" key="1">
    <citation type="submission" date="2016-10" db="EMBL/GenBank/DDBJ databases">
        <authorList>
            <person name="de Groot N.N."/>
        </authorList>
    </citation>
    <scope>NUCLEOTIDE SEQUENCE [LARGE SCALE GENOMIC DNA]</scope>
    <source>
        <strain evidence="3 4">CGMCC 1.5012</strain>
    </source>
</reference>
<dbReference type="InterPro" id="IPR023299">
    <property type="entry name" value="ATPase_P-typ_cyto_dom_N"/>
</dbReference>
<feature type="transmembrane region" description="Helical" evidence="2">
    <location>
        <begin position="537"/>
        <end position="558"/>
    </location>
</feature>
<dbReference type="SUPFAM" id="SSF81660">
    <property type="entry name" value="Metal cation-transporting ATPase, ATP-binding domain N"/>
    <property type="match status" value="1"/>
</dbReference>
<proteinExistence type="predicted"/>
<dbReference type="Gene3D" id="3.40.50.1000">
    <property type="entry name" value="HAD superfamily/HAD-like"/>
    <property type="match status" value="1"/>
</dbReference>
<feature type="compositionally biased region" description="Polar residues" evidence="1">
    <location>
        <begin position="300"/>
        <end position="311"/>
    </location>
</feature>
<protein>
    <recommendedName>
        <fullName evidence="5">Cu+-exporting ATPase</fullName>
    </recommendedName>
</protein>
<feature type="transmembrane region" description="Helical" evidence="2">
    <location>
        <begin position="656"/>
        <end position="676"/>
    </location>
</feature>
<feature type="region of interest" description="Disordered" evidence="1">
    <location>
        <begin position="23"/>
        <end position="104"/>
    </location>
</feature>
<dbReference type="OrthoDB" id="1862699at2"/>
<feature type="compositionally biased region" description="Low complexity" evidence="1">
    <location>
        <begin position="203"/>
        <end position="226"/>
    </location>
</feature>
<name>A0A1H0CPL9_9FIRM</name>
<feature type="compositionally biased region" description="Low complexity" evidence="1">
    <location>
        <begin position="88"/>
        <end position="103"/>
    </location>
</feature>
<feature type="transmembrane region" description="Helical" evidence="2">
    <location>
        <begin position="499"/>
        <end position="525"/>
    </location>
</feature>
<dbReference type="InterPro" id="IPR023214">
    <property type="entry name" value="HAD_sf"/>
</dbReference>
<feature type="compositionally biased region" description="Acidic residues" evidence="1">
    <location>
        <begin position="417"/>
        <end position="439"/>
    </location>
</feature>
<feature type="region of interest" description="Disordered" evidence="1">
    <location>
        <begin position="117"/>
        <end position="372"/>
    </location>
</feature>
<evidence type="ECO:0000256" key="2">
    <source>
        <dbReference type="SAM" id="Phobius"/>
    </source>
</evidence>
<evidence type="ECO:0000313" key="4">
    <source>
        <dbReference type="Proteomes" id="UP000199182"/>
    </source>
</evidence>
<keyword evidence="2" id="KW-1133">Transmembrane helix</keyword>
<dbReference type="AlphaFoldDB" id="A0A1H0CPL9"/>
<feature type="transmembrane region" description="Helical" evidence="2">
    <location>
        <begin position="458"/>
        <end position="479"/>
    </location>
</feature>